<feature type="region of interest" description="Disordered" evidence="1">
    <location>
        <begin position="152"/>
        <end position="172"/>
    </location>
</feature>
<evidence type="ECO:0000313" key="3">
    <source>
        <dbReference type="Proteomes" id="UP000279259"/>
    </source>
</evidence>
<reference evidence="2 3" key="1">
    <citation type="submission" date="2018-11" db="EMBL/GenBank/DDBJ databases">
        <title>Genome sequence of Saitozyma podzolica DSM 27192.</title>
        <authorList>
            <person name="Aliyu H."/>
            <person name="Gorte O."/>
            <person name="Ochsenreither K."/>
        </authorList>
    </citation>
    <scope>NUCLEOTIDE SEQUENCE [LARGE SCALE GENOMIC DNA]</scope>
    <source>
        <strain evidence="2 3">DSM 27192</strain>
    </source>
</reference>
<protein>
    <submittedName>
        <fullName evidence="2">Uncharacterized protein</fullName>
    </submittedName>
</protein>
<evidence type="ECO:0000313" key="2">
    <source>
        <dbReference type="EMBL" id="RSH83667.1"/>
    </source>
</evidence>
<proteinExistence type="predicted"/>
<gene>
    <name evidence="2" type="ORF">EHS25_005571</name>
</gene>
<feature type="region of interest" description="Disordered" evidence="1">
    <location>
        <begin position="79"/>
        <end position="98"/>
    </location>
</feature>
<feature type="region of interest" description="Disordered" evidence="1">
    <location>
        <begin position="104"/>
        <end position="127"/>
    </location>
</feature>
<dbReference type="OrthoDB" id="2575404at2759"/>
<comment type="caution">
    <text evidence="2">The sequence shown here is derived from an EMBL/GenBank/DDBJ whole genome shotgun (WGS) entry which is preliminary data.</text>
</comment>
<keyword evidence="3" id="KW-1185">Reference proteome</keyword>
<dbReference type="AlphaFoldDB" id="A0A427XY06"/>
<organism evidence="2 3">
    <name type="scientific">Saitozyma podzolica</name>
    <dbReference type="NCBI Taxonomy" id="1890683"/>
    <lineage>
        <taxon>Eukaryota</taxon>
        <taxon>Fungi</taxon>
        <taxon>Dikarya</taxon>
        <taxon>Basidiomycota</taxon>
        <taxon>Agaricomycotina</taxon>
        <taxon>Tremellomycetes</taxon>
        <taxon>Tremellales</taxon>
        <taxon>Trimorphomycetaceae</taxon>
        <taxon>Saitozyma</taxon>
    </lineage>
</organism>
<dbReference type="Proteomes" id="UP000279259">
    <property type="component" value="Unassembled WGS sequence"/>
</dbReference>
<feature type="region of interest" description="Disordered" evidence="1">
    <location>
        <begin position="211"/>
        <end position="245"/>
    </location>
</feature>
<dbReference type="EMBL" id="RSCD01000024">
    <property type="protein sequence ID" value="RSH83667.1"/>
    <property type="molecule type" value="Genomic_DNA"/>
</dbReference>
<evidence type="ECO:0000256" key="1">
    <source>
        <dbReference type="SAM" id="MobiDB-lite"/>
    </source>
</evidence>
<name>A0A427XY06_9TREE</name>
<accession>A0A427XY06</accession>
<sequence>MAGLKRGRRSGEGAKCSRQYENLLDHIRKKHKGARFTEGEVDGTGLVACTCGAVSSNARGLAHHRKRTMCEGLEKTKRTSTVVTSRSPQPAPNSDAVSDIDSFPSSHHSRVTHVSDTQPSRVLETPQEDGQHMAMLDWDADYEMSEDEAEGFDLPNRRSTNPTPANGRYPPIATEVYRGKTGHKQGNRHPTHLIPAPALTHLHVLVPTIPRAFSEQDDSPTRRPTISRQGCRPQDPKPPEQQFPFHPLVFSLGSMMNGSTTEVFGLLQKVMTWGIYNLVLK</sequence>